<sequence length="243" mass="27322">MVRLRLLVALASCCVLSQSASSLMPPEPSPCSTSVHFDCGQGRLRCIPISRICDGWPDCENKNDELNCDIDMTEVKTAPKFITDSSALPSTTNCLSLETVEVIEELINVSLGLQDLQMLTNQPASQIRQKYSRRMPQFICAFWILWSKTLGYNETTSIAFWLGDGAGKWNINVQSYRNPVNISGCDPFDTLVDYDIPRDSTQKKFSKAMDKTQYFTMQMAQPWFPSAAVQMPVFIEDVQSTMD</sequence>
<dbReference type="CDD" id="cd00112">
    <property type="entry name" value="LDLa"/>
    <property type="match status" value="1"/>
</dbReference>
<feature type="chain" id="PRO_5012923296" evidence="3">
    <location>
        <begin position="23"/>
        <end position="243"/>
    </location>
</feature>
<feature type="signal peptide" evidence="3">
    <location>
        <begin position="1"/>
        <end position="22"/>
    </location>
</feature>
<dbReference type="InterPro" id="IPR002172">
    <property type="entry name" value="LDrepeatLR_classA_rpt"/>
</dbReference>
<evidence type="ECO:0000256" key="3">
    <source>
        <dbReference type="SAM" id="SignalP"/>
    </source>
</evidence>
<comment type="caution">
    <text evidence="2">Lacks conserved residue(s) required for the propagation of feature annotation.</text>
</comment>
<accession>A0A2A2JXS8</accession>
<dbReference type="Gene3D" id="2.40.128.620">
    <property type="match status" value="1"/>
</dbReference>
<dbReference type="AlphaFoldDB" id="A0A2A2JXS8"/>
<dbReference type="Proteomes" id="UP000218231">
    <property type="component" value="Unassembled WGS sequence"/>
</dbReference>
<dbReference type="STRING" id="2018661.A0A2A2JXS8"/>
<dbReference type="SUPFAM" id="SSF57424">
    <property type="entry name" value="LDL receptor-like module"/>
    <property type="match status" value="1"/>
</dbReference>
<keyword evidence="5" id="KW-1185">Reference proteome</keyword>
<dbReference type="OrthoDB" id="27601at2759"/>
<feature type="disulfide bond" evidence="2">
    <location>
        <begin position="53"/>
        <end position="68"/>
    </location>
</feature>
<name>A0A2A2JXS8_9BILA</name>
<evidence type="ECO:0000313" key="5">
    <source>
        <dbReference type="Proteomes" id="UP000218231"/>
    </source>
</evidence>
<dbReference type="SMART" id="SM00192">
    <property type="entry name" value="LDLa"/>
    <property type="match status" value="1"/>
</dbReference>
<reference evidence="4 5" key="1">
    <citation type="journal article" date="2017" name="Curr. Biol.">
        <title>Genome architecture and evolution of a unichromosomal asexual nematode.</title>
        <authorList>
            <person name="Fradin H."/>
            <person name="Zegar C."/>
            <person name="Gutwein M."/>
            <person name="Lucas J."/>
            <person name="Kovtun M."/>
            <person name="Corcoran D."/>
            <person name="Baugh L.R."/>
            <person name="Kiontke K."/>
            <person name="Gunsalus K."/>
            <person name="Fitch D.H."/>
            <person name="Piano F."/>
        </authorList>
    </citation>
    <scope>NUCLEOTIDE SEQUENCE [LARGE SCALE GENOMIC DNA]</scope>
    <source>
        <strain evidence="4">PF1309</strain>
    </source>
</reference>
<keyword evidence="3" id="KW-0732">Signal</keyword>
<gene>
    <name evidence="4" type="ORF">WR25_22535</name>
</gene>
<dbReference type="EMBL" id="LIAE01010091">
    <property type="protein sequence ID" value="PAV66515.1"/>
    <property type="molecule type" value="Genomic_DNA"/>
</dbReference>
<dbReference type="PROSITE" id="PS50068">
    <property type="entry name" value="LDLRA_2"/>
    <property type="match status" value="1"/>
</dbReference>
<evidence type="ECO:0000256" key="2">
    <source>
        <dbReference type="PROSITE-ProRule" id="PRU00124"/>
    </source>
</evidence>
<proteinExistence type="predicted"/>
<dbReference type="Pfam" id="PF00057">
    <property type="entry name" value="Ldl_recept_a"/>
    <property type="match status" value="1"/>
</dbReference>
<protein>
    <submittedName>
        <fullName evidence="4">Uncharacterized protein</fullName>
    </submittedName>
</protein>
<evidence type="ECO:0000256" key="1">
    <source>
        <dbReference type="ARBA" id="ARBA00023157"/>
    </source>
</evidence>
<comment type="caution">
    <text evidence="4">The sequence shown here is derived from an EMBL/GenBank/DDBJ whole genome shotgun (WGS) entry which is preliminary data.</text>
</comment>
<organism evidence="4 5">
    <name type="scientific">Diploscapter pachys</name>
    <dbReference type="NCBI Taxonomy" id="2018661"/>
    <lineage>
        <taxon>Eukaryota</taxon>
        <taxon>Metazoa</taxon>
        <taxon>Ecdysozoa</taxon>
        <taxon>Nematoda</taxon>
        <taxon>Chromadorea</taxon>
        <taxon>Rhabditida</taxon>
        <taxon>Rhabditina</taxon>
        <taxon>Rhabditomorpha</taxon>
        <taxon>Rhabditoidea</taxon>
        <taxon>Rhabditidae</taxon>
        <taxon>Diploscapter</taxon>
    </lineage>
</organism>
<dbReference type="InterPro" id="IPR036055">
    <property type="entry name" value="LDL_receptor-like_sf"/>
</dbReference>
<keyword evidence="1 2" id="KW-1015">Disulfide bond</keyword>
<evidence type="ECO:0000313" key="4">
    <source>
        <dbReference type="EMBL" id="PAV66515.1"/>
    </source>
</evidence>